<organism evidence="2 4">
    <name type="scientific">Kaistella antarctica</name>
    <dbReference type="NCBI Taxonomy" id="266748"/>
    <lineage>
        <taxon>Bacteria</taxon>
        <taxon>Pseudomonadati</taxon>
        <taxon>Bacteroidota</taxon>
        <taxon>Flavobacteriia</taxon>
        <taxon>Flavobacteriales</taxon>
        <taxon>Weeksellaceae</taxon>
        <taxon>Chryseobacterium group</taxon>
        <taxon>Kaistella</taxon>
    </lineage>
</organism>
<evidence type="ECO:0000313" key="2">
    <source>
        <dbReference type="EMBL" id="VEI00398.1"/>
    </source>
</evidence>
<dbReference type="Proteomes" id="UP000028349">
    <property type="component" value="Unassembled WGS sequence"/>
</dbReference>
<dbReference type="EMBL" id="LR134441">
    <property type="protein sequence ID" value="VEI00398.1"/>
    <property type="molecule type" value="Genomic_DNA"/>
</dbReference>
<dbReference type="KEGG" id="cant:NCTC13489_02093"/>
<dbReference type="Proteomes" id="UP000270036">
    <property type="component" value="Chromosome"/>
</dbReference>
<evidence type="ECO:0000313" key="1">
    <source>
        <dbReference type="EMBL" id="KEY17964.1"/>
    </source>
</evidence>
<keyword evidence="3" id="KW-1185">Reference proteome</keyword>
<dbReference type="EMBL" id="JPEP01000002">
    <property type="protein sequence ID" value="KEY17964.1"/>
    <property type="molecule type" value="Genomic_DNA"/>
</dbReference>
<reference evidence="2 4" key="2">
    <citation type="submission" date="2018-12" db="EMBL/GenBank/DDBJ databases">
        <authorList>
            <consortium name="Pathogen Informatics"/>
        </authorList>
    </citation>
    <scope>NUCLEOTIDE SEQUENCE [LARGE SCALE GENOMIC DNA]</scope>
    <source>
        <strain evidence="2 4">NCTC13489</strain>
    </source>
</reference>
<proteinExistence type="predicted"/>
<sequence>MVTWFVVGLIILIIYLYLKNDTEKAKNFSHEKTIRDLETKVRTENLERIASSGETTNSSSRGNTDAVDIAKLILMRNRVLEFLEQNSFNVTVDRNSDIDIYDSLSPGGTEDMGGRIRTKGTLLNFETTFNKGTSKSTLKLHMDYDGSANFYLFFETTDNNEKIEMKYRSLIRYMNNWHNQAIYE</sequence>
<protein>
    <submittedName>
        <fullName evidence="2">Uncharacterized protein</fullName>
    </submittedName>
</protein>
<dbReference type="RefSeq" id="WP_034717926.1">
    <property type="nucleotide sequence ID" value="NZ_FOIX01000001.1"/>
</dbReference>
<dbReference type="AlphaFoldDB" id="A0A448NSU3"/>
<dbReference type="STRING" id="266748.HY04_05395"/>
<evidence type="ECO:0000313" key="3">
    <source>
        <dbReference type="Proteomes" id="UP000028349"/>
    </source>
</evidence>
<accession>A0A448NSU3</accession>
<gene>
    <name evidence="1" type="ORF">HY04_05395</name>
    <name evidence="2" type="ORF">NCTC13489_02093</name>
</gene>
<name>A0A448NSU3_9FLAO</name>
<evidence type="ECO:0000313" key="4">
    <source>
        <dbReference type="Proteomes" id="UP000270036"/>
    </source>
</evidence>
<reference evidence="1 3" key="1">
    <citation type="submission" date="2014-07" db="EMBL/GenBank/DDBJ databases">
        <authorList>
            <person name="Pisani N.G."/>
            <person name="Newman J.D."/>
        </authorList>
    </citation>
    <scope>NUCLEOTIDE SEQUENCE [LARGE SCALE GENOMIC DNA]</scope>
    <source>
        <strain evidence="1 3">LMG 24720</strain>
    </source>
</reference>